<organism evidence="2 3">
    <name type="scientific">Salinomyces thailandicus</name>
    <dbReference type="NCBI Taxonomy" id="706561"/>
    <lineage>
        <taxon>Eukaryota</taxon>
        <taxon>Fungi</taxon>
        <taxon>Dikarya</taxon>
        <taxon>Ascomycota</taxon>
        <taxon>Pezizomycotina</taxon>
        <taxon>Dothideomycetes</taxon>
        <taxon>Dothideomycetidae</taxon>
        <taxon>Mycosphaerellales</taxon>
        <taxon>Teratosphaeriaceae</taxon>
        <taxon>Salinomyces</taxon>
    </lineage>
</organism>
<sequence>MFAIQPSLLAISLLLSTVYSLPHILTSSKPYTEKLQSKQPLQPGLPANTELTLQYVTLGLGVQNYTCNGQRYIQNEAGDGAHATLYDATHYLGALPTEINTLPPRRLFAYESLHQREQVANVAPHLQVLGEHFFTSALVPTFDLSEAKPPLRLSAAKAAAVPAPTDDAVAWLYLVDRDDGQSDGLKAVYRVETVKGVAPSSCTAEETGSQLAVSYAAEYWFYQ</sequence>
<dbReference type="AlphaFoldDB" id="A0A4U0U698"/>
<proteinExistence type="predicted"/>
<keyword evidence="1" id="KW-0732">Signal</keyword>
<keyword evidence="3" id="KW-1185">Reference proteome</keyword>
<evidence type="ECO:0000313" key="2">
    <source>
        <dbReference type="EMBL" id="TKA30710.1"/>
    </source>
</evidence>
<dbReference type="PANTHER" id="PTHR35567:SF3">
    <property type="entry name" value="MALATE DEHYDROGENASE"/>
    <property type="match status" value="1"/>
</dbReference>
<name>A0A4U0U698_9PEZI</name>
<reference evidence="2 3" key="1">
    <citation type="submission" date="2017-03" db="EMBL/GenBank/DDBJ databases">
        <title>Genomes of endolithic fungi from Antarctica.</title>
        <authorList>
            <person name="Coleine C."/>
            <person name="Masonjones S."/>
            <person name="Stajich J.E."/>
        </authorList>
    </citation>
    <scope>NUCLEOTIDE SEQUENCE [LARGE SCALE GENOMIC DNA]</scope>
    <source>
        <strain evidence="2 3">CCFEE 6315</strain>
    </source>
</reference>
<evidence type="ECO:0000313" key="3">
    <source>
        <dbReference type="Proteomes" id="UP000308549"/>
    </source>
</evidence>
<evidence type="ECO:0008006" key="4">
    <source>
        <dbReference type="Google" id="ProtNLM"/>
    </source>
</evidence>
<dbReference type="OrthoDB" id="1859733at2759"/>
<feature type="chain" id="PRO_5020873660" description="Malate dehydrogenase" evidence="1">
    <location>
        <begin position="21"/>
        <end position="223"/>
    </location>
</feature>
<protein>
    <recommendedName>
        <fullName evidence="4">Malate dehydrogenase</fullName>
    </recommendedName>
</protein>
<dbReference type="InterPro" id="IPR021851">
    <property type="entry name" value="DUF3455"/>
</dbReference>
<feature type="signal peptide" evidence="1">
    <location>
        <begin position="1"/>
        <end position="20"/>
    </location>
</feature>
<dbReference type="Pfam" id="PF11937">
    <property type="entry name" value="DUF3455"/>
    <property type="match status" value="1"/>
</dbReference>
<comment type="caution">
    <text evidence="2">The sequence shown here is derived from an EMBL/GenBank/DDBJ whole genome shotgun (WGS) entry which is preliminary data.</text>
</comment>
<dbReference type="PANTHER" id="PTHR35567">
    <property type="entry name" value="MALATE DEHYDROGENASE (AFU_ORTHOLOGUE AFUA_2G13800)"/>
    <property type="match status" value="1"/>
</dbReference>
<accession>A0A4U0U698</accession>
<dbReference type="EMBL" id="NAJL01000010">
    <property type="protein sequence ID" value="TKA30710.1"/>
    <property type="molecule type" value="Genomic_DNA"/>
</dbReference>
<gene>
    <name evidence="2" type="ORF">B0A50_02430</name>
</gene>
<dbReference type="Proteomes" id="UP000308549">
    <property type="component" value="Unassembled WGS sequence"/>
</dbReference>
<evidence type="ECO:0000256" key="1">
    <source>
        <dbReference type="SAM" id="SignalP"/>
    </source>
</evidence>